<dbReference type="AlphaFoldDB" id="A0A6A3P257"/>
<dbReference type="EMBL" id="QXFV01000022">
    <property type="protein sequence ID" value="KAE9052123.1"/>
    <property type="molecule type" value="Genomic_DNA"/>
</dbReference>
<evidence type="ECO:0000313" key="2">
    <source>
        <dbReference type="EMBL" id="KAE9052123.1"/>
    </source>
</evidence>
<organism evidence="2 3">
    <name type="scientific">Phytophthora rubi</name>
    <dbReference type="NCBI Taxonomy" id="129364"/>
    <lineage>
        <taxon>Eukaryota</taxon>
        <taxon>Sar</taxon>
        <taxon>Stramenopiles</taxon>
        <taxon>Oomycota</taxon>
        <taxon>Peronosporomycetes</taxon>
        <taxon>Peronosporales</taxon>
        <taxon>Peronosporaceae</taxon>
        <taxon>Phytophthora</taxon>
    </lineage>
</organism>
<name>A0A6A3P257_9STRA</name>
<dbReference type="Proteomes" id="UP000429607">
    <property type="component" value="Unassembled WGS sequence"/>
</dbReference>
<proteinExistence type="predicted"/>
<feature type="compositionally biased region" description="Low complexity" evidence="1">
    <location>
        <begin position="154"/>
        <end position="164"/>
    </location>
</feature>
<evidence type="ECO:0000256" key="1">
    <source>
        <dbReference type="SAM" id="MobiDB-lite"/>
    </source>
</evidence>
<protein>
    <submittedName>
        <fullName evidence="2">Uncharacterized protein</fullName>
    </submittedName>
</protein>
<comment type="caution">
    <text evidence="2">The sequence shown here is derived from an EMBL/GenBank/DDBJ whole genome shotgun (WGS) entry which is preliminary data.</text>
</comment>
<feature type="region of interest" description="Disordered" evidence="1">
    <location>
        <begin position="84"/>
        <end position="197"/>
    </location>
</feature>
<feature type="region of interest" description="Disordered" evidence="1">
    <location>
        <begin position="22"/>
        <end position="55"/>
    </location>
</feature>
<accession>A0A6A3P257</accession>
<reference evidence="2 3" key="1">
    <citation type="submission" date="2018-09" db="EMBL/GenBank/DDBJ databases">
        <title>Genomic investigation of the strawberry pathogen Phytophthora fragariae indicates pathogenicity is determined by transcriptional variation in three key races.</title>
        <authorList>
            <person name="Adams T.M."/>
            <person name="Armitage A.D."/>
            <person name="Sobczyk M.K."/>
            <person name="Bates H.J."/>
            <person name="Dunwell J.M."/>
            <person name="Nellist C.F."/>
            <person name="Harrison R.J."/>
        </authorList>
    </citation>
    <scope>NUCLEOTIDE SEQUENCE [LARGE SCALE GENOMIC DNA]</scope>
    <source>
        <strain evidence="2 3">SCRP249</strain>
    </source>
</reference>
<sequence length="197" mass="20077">MAAGAPSGNQQYGGHLGEEAKAYFTGGSRGSGGYNNGGGRGEGSGGYGGGHGFACGRGAGRGGQGLINFGPGEYKPIVQRKAESPCSYCGRGGREREWTSTDRGVGKRTTVVDEGTLLSAGKDRPHDEECPDRNEKKEQNEAAHEVRAEDSDATTKLTTTTCATESPSKGKSGGVSNAGGDSKGKRGGVQSGDGEQK</sequence>
<gene>
    <name evidence="2" type="ORF">PR001_g800</name>
</gene>
<feature type="compositionally biased region" description="Gly residues" evidence="1">
    <location>
        <begin position="27"/>
        <end position="55"/>
    </location>
</feature>
<feature type="compositionally biased region" description="Basic and acidic residues" evidence="1">
    <location>
        <begin position="121"/>
        <end position="150"/>
    </location>
</feature>
<evidence type="ECO:0000313" key="3">
    <source>
        <dbReference type="Proteomes" id="UP000429607"/>
    </source>
</evidence>